<protein>
    <submittedName>
        <fullName evidence="1">Uncharacterized protein</fullName>
    </submittedName>
</protein>
<evidence type="ECO:0000313" key="2">
    <source>
        <dbReference type="Proteomes" id="UP000703269"/>
    </source>
</evidence>
<reference evidence="1 2" key="1">
    <citation type="submission" date="2021-08" db="EMBL/GenBank/DDBJ databases">
        <title>Draft Genome Sequence of Phanerochaete sordida strain YK-624.</title>
        <authorList>
            <person name="Mori T."/>
            <person name="Dohra H."/>
            <person name="Suzuki T."/>
            <person name="Kawagishi H."/>
            <person name="Hirai H."/>
        </authorList>
    </citation>
    <scope>NUCLEOTIDE SEQUENCE [LARGE SCALE GENOMIC DNA]</scope>
    <source>
        <strain evidence="1 2">YK-624</strain>
    </source>
</reference>
<keyword evidence="2" id="KW-1185">Reference proteome</keyword>
<comment type="caution">
    <text evidence="1">The sequence shown here is derived from an EMBL/GenBank/DDBJ whole genome shotgun (WGS) entry which is preliminary data.</text>
</comment>
<organism evidence="1 2">
    <name type="scientific">Phanerochaete sordida</name>
    <dbReference type="NCBI Taxonomy" id="48140"/>
    <lineage>
        <taxon>Eukaryota</taxon>
        <taxon>Fungi</taxon>
        <taxon>Dikarya</taxon>
        <taxon>Basidiomycota</taxon>
        <taxon>Agaricomycotina</taxon>
        <taxon>Agaricomycetes</taxon>
        <taxon>Polyporales</taxon>
        <taxon>Phanerochaetaceae</taxon>
        <taxon>Phanerochaete</taxon>
    </lineage>
</organism>
<evidence type="ECO:0000313" key="1">
    <source>
        <dbReference type="EMBL" id="GJE86560.1"/>
    </source>
</evidence>
<dbReference type="EMBL" id="BPQB01000004">
    <property type="protein sequence ID" value="GJE86560.1"/>
    <property type="molecule type" value="Genomic_DNA"/>
</dbReference>
<proteinExistence type="predicted"/>
<name>A0A9P3L8X9_9APHY</name>
<sequence length="107" mass="12391">MDERRAIRGSEQCAAYGLGQKPSIASRIAQTRLVTLRSPYKDDYKIALPDTFRWLPEQDVFWCSYSSQPLFYNPHRRALRLQRPAECDVLVVESDPILEEPVQIPLL</sequence>
<dbReference type="Proteomes" id="UP000703269">
    <property type="component" value="Unassembled WGS sequence"/>
</dbReference>
<gene>
    <name evidence="1" type="ORF">PsYK624_026400</name>
</gene>
<dbReference type="AlphaFoldDB" id="A0A9P3L8X9"/>
<accession>A0A9P3L8X9</accession>